<keyword evidence="3" id="KW-1185">Reference proteome</keyword>
<dbReference type="Proteomes" id="UP000195062">
    <property type="component" value="Unassembled WGS sequence"/>
</dbReference>
<gene>
    <name evidence="2" type="ORF">CMMCAS07_12150</name>
</gene>
<name>A0A251XJD5_CLAMM</name>
<reference evidence="2 3" key="1">
    <citation type="submission" date="2016-08" db="EMBL/GenBank/DDBJ databases">
        <title>Genome sequence of Clavibacter michiganensis subsp. michiganensis strain CASJ007.</title>
        <authorList>
            <person name="Thapa S.P."/>
            <person name="Coaker G."/>
        </authorList>
    </citation>
    <scope>NUCLEOTIDE SEQUENCE [LARGE SCALE GENOMIC DNA]</scope>
    <source>
        <strain evidence="2">CASJ007</strain>
    </source>
</reference>
<feature type="compositionally biased region" description="Low complexity" evidence="1">
    <location>
        <begin position="160"/>
        <end position="180"/>
    </location>
</feature>
<feature type="region of interest" description="Disordered" evidence="1">
    <location>
        <begin position="137"/>
        <end position="180"/>
    </location>
</feature>
<protein>
    <recommendedName>
        <fullName evidence="4">DUF885 domain-containing protein</fullName>
    </recommendedName>
</protein>
<comment type="caution">
    <text evidence="2">The sequence shown here is derived from an EMBL/GenBank/DDBJ whole genome shotgun (WGS) entry which is preliminary data.</text>
</comment>
<dbReference type="EMBL" id="MDHH01000002">
    <property type="protein sequence ID" value="OUE02761.1"/>
    <property type="molecule type" value="Genomic_DNA"/>
</dbReference>
<evidence type="ECO:0000313" key="3">
    <source>
        <dbReference type="Proteomes" id="UP000195062"/>
    </source>
</evidence>
<dbReference type="AlphaFoldDB" id="A0A251XJD5"/>
<evidence type="ECO:0008006" key="4">
    <source>
        <dbReference type="Google" id="ProtNLM"/>
    </source>
</evidence>
<evidence type="ECO:0000256" key="1">
    <source>
        <dbReference type="SAM" id="MobiDB-lite"/>
    </source>
</evidence>
<sequence length="180" mass="19638">MPAKRQIREVLGQVERQAAPDGFFRSFAEDARPDSGELPASLRQDLGARAEEARSAYERLASFLGSELEPAGRDADAVGREQYALRSRSFLGAEVDLDETYEWGVGELARMVEEQEAIAREILPGASVLEAIAHLDGDASRSSTARTPSARGCRRRATARWRSSAARTSTSPRRSARSSA</sequence>
<organism evidence="2 3">
    <name type="scientific">Clavibacter michiganensis subsp. michiganensis</name>
    <dbReference type="NCBI Taxonomy" id="33013"/>
    <lineage>
        <taxon>Bacteria</taxon>
        <taxon>Bacillati</taxon>
        <taxon>Actinomycetota</taxon>
        <taxon>Actinomycetes</taxon>
        <taxon>Micrococcales</taxon>
        <taxon>Microbacteriaceae</taxon>
        <taxon>Clavibacter</taxon>
    </lineage>
</organism>
<dbReference type="InterPro" id="IPR010281">
    <property type="entry name" value="DUF885"/>
</dbReference>
<proteinExistence type="predicted"/>
<evidence type="ECO:0000313" key="2">
    <source>
        <dbReference type="EMBL" id="OUE02761.1"/>
    </source>
</evidence>
<accession>A0A251XJD5</accession>
<dbReference type="Pfam" id="PF05960">
    <property type="entry name" value="DUF885"/>
    <property type="match status" value="1"/>
</dbReference>
<feature type="compositionally biased region" description="Low complexity" evidence="1">
    <location>
        <begin position="140"/>
        <end position="151"/>
    </location>
</feature>